<proteinExistence type="inferred from homology"/>
<evidence type="ECO:0000313" key="7">
    <source>
        <dbReference type="EMBL" id="GMM53307.1"/>
    </source>
</evidence>
<dbReference type="Pfam" id="PF00557">
    <property type="entry name" value="Peptidase_M24"/>
    <property type="match status" value="1"/>
</dbReference>
<evidence type="ECO:0000259" key="6">
    <source>
        <dbReference type="SMART" id="SM01011"/>
    </source>
</evidence>
<evidence type="ECO:0000256" key="4">
    <source>
        <dbReference type="ARBA" id="ARBA00022801"/>
    </source>
</evidence>
<dbReference type="GO" id="GO:0006508">
    <property type="term" value="P:proteolysis"/>
    <property type="evidence" value="ECO:0007669"/>
    <property type="project" value="TreeGrafter"/>
</dbReference>
<dbReference type="Pfam" id="PF05195">
    <property type="entry name" value="AMP_N"/>
    <property type="match status" value="1"/>
</dbReference>
<evidence type="ECO:0000256" key="5">
    <source>
        <dbReference type="ARBA" id="ARBA00023211"/>
    </source>
</evidence>
<comment type="cofactor">
    <cofactor evidence="1">
        <name>Mn(2+)</name>
        <dbReference type="ChEBI" id="CHEBI:29035"/>
    </cofactor>
</comment>
<name>A0AAV5RQA5_STABA</name>
<gene>
    <name evidence="7" type="ORF">DASB73_042700</name>
</gene>
<dbReference type="GO" id="GO:0030145">
    <property type="term" value="F:manganese ion binding"/>
    <property type="evidence" value="ECO:0007669"/>
    <property type="project" value="InterPro"/>
</dbReference>
<dbReference type="CDD" id="cd01087">
    <property type="entry name" value="Prolidase"/>
    <property type="match status" value="1"/>
</dbReference>
<dbReference type="PANTHER" id="PTHR43226:SF1">
    <property type="entry name" value="XAA-PRO DIPEPTIDASE"/>
    <property type="match status" value="1"/>
</dbReference>
<dbReference type="GO" id="GO:0070006">
    <property type="term" value="F:metalloaminopeptidase activity"/>
    <property type="evidence" value="ECO:0007669"/>
    <property type="project" value="InterPro"/>
</dbReference>
<dbReference type="InterPro" id="IPR000994">
    <property type="entry name" value="Pept_M24"/>
</dbReference>
<evidence type="ECO:0000313" key="8">
    <source>
        <dbReference type="Proteomes" id="UP001362899"/>
    </source>
</evidence>
<evidence type="ECO:0000256" key="1">
    <source>
        <dbReference type="ARBA" id="ARBA00001936"/>
    </source>
</evidence>
<reference evidence="7 8" key="1">
    <citation type="journal article" date="2023" name="Elife">
        <title>Identification of key yeast species and microbe-microbe interactions impacting larval growth of Drosophila in the wild.</title>
        <authorList>
            <person name="Mure A."/>
            <person name="Sugiura Y."/>
            <person name="Maeda R."/>
            <person name="Honda K."/>
            <person name="Sakurai N."/>
            <person name="Takahashi Y."/>
            <person name="Watada M."/>
            <person name="Katoh T."/>
            <person name="Gotoh A."/>
            <person name="Gotoh Y."/>
            <person name="Taniguchi I."/>
            <person name="Nakamura K."/>
            <person name="Hayashi T."/>
            <person name="Katayama T."/>
            <person name="Uemura T."/>
            <person name="Hattori Y."/>
        </authorList>
    </citation>
    <scope>NUCLEOTIDE SEQUENCE [LARGE SCALE GENOMIC DNA]</scope>
    <source>
        <strain evidence="7 8">SB-73</strain>
    </source>
</reference>
<keyword evidence="3" id="KW-0479">Metal-binding</keyword>
<dbReference type="SMART" id="SM01011">
    <property type="entry name" value="AMP_N"/>
    <property type="match status" value="1"/>
</dbReference>
<dbReference type="EMBL" id="BTGC01000008">
    <property type="protein sequence ID" value="GMM53307.1"/>
    <property type="molecule type" value="Genomic_DNA"/>
</dbReference>
<dbReference type="SUPFAM" id="SSF55920">
    <property type="entry name" value="Creatinase/aminopeptidase"/>
    <property type="match status" value="1"/>
</dbReference>
<dbReference type="Proteomes" id="UP001362899">
    <property type="component" value="Unassembled WGS sequence"/>
</dbReference>
<organism evidence="7 8">
    <name type="scientific">Starmerella bacillaris</name>
    <name type="common">Yeast</name>
    <name type="synonym">Candida zemplinina</name>
    <dbReference type="NCBI Taxonomy" id="1247836"/>
    <lineage>
        <taxon>Eukaryota</taxon>
        <taxon>Fungi</taxon>
        <taxon>Dikarya</taxon>
        <taxon>Ascomycota</taxon>
        <taxon>Saccharomycotina</taxon>
        <taxon>Dipodascomycetes</taxon>
        <taxon>Dipodascales</taxon>
        <taxon>Trichomonascaceae</taxon>
        <taxon>Starmerella</taxon>
    </lineage>
</organism>
<dbReference type="Gene3D" id="3.90.230.10">
    <property type="entry name" value="Creatinase/methionine aminopeptidase superfamily"/>
    <property type="match status" value="1"/>
</dbReference>
<sequence>MPYPAKSHIKKVIEQYKSLFGNEVNFDIYIAGEKSRLWPFSDQEVKFRQNRYFNYVSGAHDQPDCHVLYEHKSDRLTLFIPPFDEESALWGGIPLGPEEALKKYGVDQVKYSSALKIDRPTRSIVNSSEFPSITVDESLKTAFDEARALKDSYEVALIKRANEITDNCHLAVMSALPIETNERHIQAEFTYHAIRQGSKNEAYDPICCSGANSGILHYVKNDETMENKLNVLLDAGAEYECYASDVTRCFPINGVWSKESREIYNLVLQMQQTTMGMIKPDVHWEELHLVAHKILIEGFLRLGIFKSDFSPEEILSSNASTGFFPHGLGHMLGMDTHDTGGRANYDDPDPKMSYLRIRRTLKQDMVVTVEPGCYFNELMLRRFTGSNCKYIDYKVLDRYMSVGGIRIEDDVLVTKHGFKNLTNITSDPDEIENIVQEGLSSGTGKFHNVV</sequence>
<keyword evidence="5" id="KW-0464">Manganese</keyword>
<keyword evidence="4" id="KW-0378">Hydrolase</keyword>
<dbReference type="Gene3D" id="3.40.350.10">
    <property type="entry name" value="Creatinase/prolidase N-terminal domain"/>
    <property type="match status" value="1"/>
</dbReference>
<feature type="domain" description="Aminopeptidase P N-terminal" evidence="6">
    <location>
        <begin position="3"/>
        <end position="131"/>
    </location>
</feature>
<comment type="similarity">
    <text evidence="2">Belongs to the peptidase M24B family.</text>
</comment>
<dbReference type="InterPro" id="IPR036005">
    <property type="entry name" value="Creatinase/aminopeptidase-like"/>
</dbReference>
<keyword evidence="8" id="KW-1185">Reference proteome</keyword>
<evidence type="ECO:0000256" key="3">
    <source>
        <dbReference type="ARBA" id="ARBA00022723"/>
    </source>
</evidence>
<accession>A0AAV5RQA5</accession>
<dbReference type="FunFam" id="3.90.230.10:FF:000002">
    <property type="entry name" value="Xaa-Pro aminopeptidase 3"/>
    <property type="match status" value="1"/>
</dbReference>
<dbReference type="InterPro" id="IPR029149">
    <property type="entry name" value="Creatin/AminoP/Spt16_N"/>
</dbReference>
<dbReference type="AlphaFoldDB" id="A0AAV5RQA5"/>
<dbReference type="InterPro" id="IPR007865">
    <property type="entry name" value="Aminopep_P_N"/>
</dbReference>
<dbReference type="PANTHER" id="PTHR43226">
    <property type="entry name" value="XAA-PRO AMINOPEPTIDASE 3"/>
    <property type="match status" value="1"/>
</dbReference>
<evidence type="ECO:0000256" key="2">
    <source>
        <dbReference type="ARBA" id="ARBA00008766"/>
    </source>
</evidence>
<dbReference type="InterPro" id="IPR052433">
    <property type="entry name" value="X-Pro_dipept-like"/>
</dbReference>
<protein>
    <submittedName>
        <fullName evidence="7">Xaa-Pro dipeptidase</fullName>
    </submittedName>
</protein>
<comment type="caution">
    <text evidence="7">The sequence shown here is derived from an EMBL/GenBank/DDBJ whole genome shotgun (WGS) entry which is preliminary data.</text>
</comment>
<dbReference type="SUPFAM" id="SSF53092">
    <property type="entry name" value="Creatinase/prolidase N-terminal domain"/>
    <property type="match status" value="1"/>
</dbReference>